<reference evidence="3" key="1">
    <citation type="submission" date="2025-08" db="UniProtKB">
        <authorList>
            <consortium name="RefSeq"/>
        </authorList>
    </citation>
    <scope>IDENTIFICATION</scope>
    <source>
        <tissue evidence="3">Gonads</tissue>
    </source>
</reference>
<gene>
    <name evidence="3" type="primary">LOC106160085</name>
</gene>
<feature type="chain" id="PRO_5010302716" evidence="1">
    <location>
        <begin position="21"/>
        <end position="190"/>
    </location>
</feature>
<dbReference type="AlphaFoldDB" id="A0A1S3I3W4"/>
<evidence type="ECO:0000256" key="1">
    <source>
        <dbReference type="SAM" id="SignalP"/>
    </source>
</evidence>
<evidence type="ECO:0000313" key="3">
    <source>
        <dbReference type="RefSeq" id="XP_013392049.1"/>
    </source>
</evidence>
<accession>A0A1S3I3W4</accession>
<keyword evidence="2" id="KW-1185">Reference proteome</keyword>
<dbReference type="InterPro" id="IPR012674">
    <property type="entry name" value="Calycin"/>
</dbReference>
<dbReference type="SUPFAM" id="SSF50814">
    <property type="entry name" value="Lipocalins"/>
    <property type="match status" value="1"/>
</dbReference>
<dbReference type="GO" id="GO:0008289">
    <property type="term" value="F:lipid binding"/>
    <property type="evidence" value="ECO:0007669"/>
    <property type="project" value="UniProtKB-KW"/>
</dbReference>
<sequence>MKDICCLAAIVCIVPILCEALGETGMPCQPRAIRYFRPERVAGTWYATNFYWPDLTAELWRDYTNTFTLHPNGNMTWQFDLRWSFTNFSECDGWSRELVPDPNFNGKYDWIYNGSHYDSLYFAFNLDNLTFTYQIGPGSDEVRMVTVFSRTPSNTKIILTKRALIRLFCVTAEDVAVNLWNVTHENPCPA</sequence>
<dbReference type="GeneID" id="106160085"/>
<protein>
    <submittedName>
        <fullName evidence="3">Uncharacterized protein LOC106160085</fullName>
    </submittedName>
</protein>
<dbReference type="KEGG" id="lak:106160085"/>
<feature type="signal peptide" evidence="1">
    <location>
        <begin position="1"/>
        <end position="20"/>
    </location>
</feature>
<dbReference type="InParanoid" id="A0A1S3I3W4"/>
<name>A0A1S3I3W4_LINAN</name>
<organism evidence="2 3">
    <name type="scientific">Lingula anatina</name>
    <name type="common">Brachiopod</name>
    <name type="synonym">Lingula unguis</name>
    <dbReference type="NCBI Taxonomy" id="7574"/>
    <lineage>
        <taxon>Eukaryota</taxon>
        <taxon>Metazoa</taxon>
        <taxon>Spiralia</taxon>
        <taxon>Lophotrochozoa</taxon>
        <taxon>Brachiopoda</taxon>
        <taxon>Linguliformea</taxon>
        <taxon>Lingulata</taxon>
        <taxon>Lingulida</taxon>
        <taxon>Linguloidea</taxon>
        <taxon>Lingulidae</taxon>
        <taxon>Lingula</taxon>
    </lineage>
</organism>
<evidence type="ECO:0000313" key="2">
    <source>
        <dbReference type="Proteomes" id="UP000085678"/>
    </source>
</evidence>
<dbReference type="RefSeq" id="XP_013392049.1">
    <property type="nucleotide sequence ID" value="XM_013536595.2"/>
</dbReference>
<dbReference type="Proteomes" id="UP000085678">
    <property type="component" value="Unplaced"/>
</dbReference>
<proteinExistence type="predicted"/>
<keyword evidence="1" id="KW-0732">Signal</keyword>
<dbReference type="Gene3D" id="2.40.128.20">
    <property type="match status" value="1"/>
</dbReference>